<dbReference type="InterPro" id="IPR052018">
    <property type="entry name" value="PHP_domain"/>
</dbReference>
<evidence type="ECO:0000256" key="1">
    <source>
        <dbReference type="SAM" id="MobiDB-lite"/>
    </source>
</evidence>
<dbReference type="SUPFAM" id="SSF89550">
    <property type="entry name" value="PHP domain-like"/>
    <property type="match status" value="1"/>
</dbReference>
<dbReference type="PANTHER" id="PTHR42924:SF3">
    <property type="entry name" value="POLYMERASE_HISTIDINOL PHOSPHATASE N-TERMINAL DOMAIN-CONTAINING PROTEIN"/>
    <property type="match status" value="1"/>
</dbReference>
<gene>
    <name evidence="2" type="ORF">HYY20_12870</name>
</gene>
<name>A0A932CRE8_UNCTE</name>
<dbReference type="GO" id="GO:0004534">
    <property type="term" value="F:5'-3' RNA exonuclease activity"/>
    <property type="evidence" value="ECO:0007669"/>
    <property type="project" value="TreeGrafter"/>
</dbReference>
<accession>A0A932CRE8</accession>
<comment type="caution">
    <text evidence="2">The sequence shown here is derived from an EMBL/GenBank/DDBJ whole genome shotgun (WGS) entry which is preliminary data.</text>
</comment>
<proteinExistence type="predicted"/>
<dbReference type="Proteomes" id="UP000769766">
    <property type="component" value="Unassembled WGS sequence"/>
</dbReference>
<dbReference type="GO" id="GO:0035312">
    <property type="term" value="F:5'-3' DNA exonuclease activity"/>
    <property type="evidence" value="ECO:0007669"/>
    <property type="project" value="TreeGrafter"/>
</dbReference>
<dbReference type="PANTHER" id="PTHR42924">
    <property type="entry name" value="EXONUCLEASE"/>
    <property type="match status" value="1"/>
</dbReference>
<evidence type="ECO:0000313" key="2">
    <source>
        <dbReference type="EMBL" id="MBI2877761.1"/>
    </source>
</evidence>
<dbReference type="CDD" id="cd07432">
    <property type="entry name" value="PHP_HisPPase"/>
    <property type="match status" value="1"/>
</dbReference>
<protein>
    <submittedName>
        <fullName evidence="2">PHP domain-containing protein</fullName>
    </submittedName>
</protein>
<dbReference type="Gene3D" id="3.20.20.140">
    <property type="entry name" value="Metal-dependent hydrolases"/>
    <property type="match status" value="1"/>
</dbReference>
<dbReference type="EMBL" id="JACPRF010000391">
    <property type="protein sequence ID" value="MBI2877761.1"/>
    <property type="molecule type" value="Genomic_DNA"/>
</dbReference>
<dbReference type="AlphaFoldDB" id="A0A932CRE8"/>
<evidence type="ECO:0000313" key="3">
    <source>
        <dbReference type="Proteomes" id="UP000769766"/>
    </source>
</evidence>
<dbReference type="PROSITE" id="PS51257">
    <property type="entry name" value="PROKAR_LIPOPROTEIN"/>
    <property type="match status" value="1"/>
</dbReference>
<dbReference type="NCBIfam" id="NF038032">
    <property type="entry name" value="CehA_McbA_metalo"/>
    <property type="match status" value="1"/>
</dbReference>
<feature type="region of interest" description="Disordered" evidence="1">
    <location>
        <begin position="388"/>
        <end position="421"/>
    </location>
</feature>
<reference evidence="2" key="1">
    <citation type="submission" date="2020-07" db="EMBL/GenBank/DDBJ databases">
        <title>Huge and variable diversity of episymbiotic CPR bacteria and DPANN archaea in groundwater ecosystems.</title>
        <authorList>
            <person name="He C.Y."/>
            <person name="Keren R."/>
            <person name="Whittaker M."/>
            <person name="Farag I.F."/>
            <person name="Doudna J."/>
            <person name="Cate J.H.D."/>
            <person name="Banfield J.F."/>
        </authorList>
    </citation>
    <scope>NUCLEOTIDE SEQUENCE</scope>
    <source>
        <strain evidence="2">NC_groundwater_672_Ag_B-0.1um_62_36</strain>
    </source>
</reference>
<organism evidence="2 3">
    <name type="scientific">Tectimicrobiota bacterium</name>
    <dbReference type="NCBI Taxonomy" id="2528274"/>
    <lineage>
        <taxon>Bacteria</taxon>
        <taxon>Pseudomonadati</taxon>
        <taxon>Nitrospinota/Tectimicrobiota group</taxon>
        <taxon>Candidatus Tectimicrobiota</taxon>
    </lineage>
</organism>
<dbReference type="InterPro" id="IPR016195">
    <property type="entry name" value="Pol/histidinol_Pase-like"/>
</dbReference>
<sequence>MRQRLSHGLLLGLLLTSWTWLGMACRSRQPGPSALPAGEGPTTSLAEWGYQDYRGVIHVHTAYSPDSPGLLSEVAEAANHQGLDYVFITNHDTLRGLKEGEEGWYRKTLLLIGSEVSTTSGHCLVLGLQDFWGEARIRGKVSPAKLFELARSQNALTFIAHPTRPDHPWHNWEVPGATGMELYNLGADLNRVVPLVYLQNLFFTAVSFQMDISSMIRKPAGDLALWDNQWAQGRKMIAVGGTDAHARIRILGWTPDSYLHLFGIVQNHLLVKRHFTGELQTDKALVYEALRQGHTYLSFGLWGEPTGFGFWAQAEGRLRGILGDEMAWEPNLRLVVTAPPESPIVLFRDGQRVGAGKGPRWEAKADRPGVYRAEVYKEVGLRNRPWVLSNPISLKPPQPVRASLEPDKPEVPLPRQGDPLP</sequence>